<organism evidence="3">
    <name type="scientific">marine metagenome</name>
    <dbReference type="NCBI Taxonomy" id="408172"/>
    <lineage>
        <taxon>unclassified sequences</taxon>
        <taxon>metagenomes</taxon>
        <taxon>ecological metagenomes</taxon>
    </lineage>
</organism>
<dbReference type="EMBL" id="UINC01056555">
    <property type="protein sequence ID" value="SVB76729.1"/>
    <property type="molecule type" value="Genomic_DNA"/>
</dbReference>
<dbReference type="SUPFAM" id="SSF75304">
    <property type="entry name" value="Amidase signature (AS) enzymes"/>
    <property type="match status" value="1"/>
</dbReference>
<dbReference type="Gene3D" id="3.90.1300.10">
    <property type="entry name" value="Amidase signature (AS) domain"/>
    <property type="match status" value="1"/>
</dbReference>
<reference evidence="3" key="1">
    <citation type="submission" date="2018-05" db="EMBL/GenBank/DDBJ databases">
        <authorList>
            <person name="Lanie J.A."/>
            <person name="Ng W.-L."/>
            <person name="Kazmierczak K.M."/>
            <person name="Andrzejewski T.M."/>
            <person name="Davidsen T.M."/>
            <person name="Wayne K.J."/>
            <person name="Tettelin H."/>
            <person name="Glass J.I."/>
            <person name="Rusch D."/>
            <person name="Podicherti R."/>
            <person name="Tsui H.-C.T."/>
            <person name="Winkler M.E."/>
        </authorList>
    </citation>
    <scope>NUCLEOTIDE SEQUENCE</scope>
</reference>
<dbReference type="PANTHER" id="PTHR42678">
    <property type="entry name" value="AMIDASE"/>
    <property type="match status" value="1"/>
</dbReference>
<dbReference type="InterPro" id="IPR023631">
    <property type="entry name" value="Amidase_dom"/>
</dbReference>
<evidence type="ECO:0000313" key="3">
    <source>
        <dbReference type="EMBL" id="SVB76729.1"/>
    </source>
</evidence>
<dbReference type="PANTHER" id="PTHR42678:SF34">
    <property type="entry name" value="OS04G0183300 PROTEIN"/>
    <property type="match status" value="1"/>
</dbReference>
<feature type="region of interest" description="Disordered" evidence="1">
    <location>
        <begin position="141"/>
        <end position="166"/>
    </location>
</feature>
<dbReference type="AlphaFoldDB" id="A0A382GP14"/>
<feature type="non-terminal residue" evidence="3">
    <location>
        <position position="490"/>
    </location>
</feature>
<accession>A0A382GP14</accession>
<feature type="compositionally biased region" description="Basic and acidic residues" evidence="1">
    <location>
        <begin position="144"/>
        <end position="156"/>
    </location>
</feature>
<gene>
    <name evidence="3" type="ORF">METZ01_LOCUS229583</name>
</gene>
<feature type="domain" description="Amidase" evidence="2">
    <location>
        <begin position="18"/>
        <end position="444"/>
    </location>
</feature>
<evidence type="ECO:0000256" key="1">
    <source>
        <dbReference type="SAM" id="MobiDB-lite"/>
    </source>
</evidence>
<evidence type="ECO:0000259" key="2">
    <source>
        <dbReference type="Pfam" id="PF01425"/>
    </source>
</evidence>
<name>A0A382GP14_9ZZZZ</name>
<protein>
    <recommendedName>
        <fullName evidence="2">Amidase domain-containing protein</fullName>
    </recommendedName>
</protein>
<feature type="non-terminal residue" evidence="3">
    <location>
        <position position="1"/>
    </location>
</feature>
<dbReference type="InterPro" id="IPR036928">
    <property type="entry name" value="AS_sf"/>
</dbReference>
<dbReference type="Pfam" id="PF01425">
    <property type="entry name" value="Amidase"/>
    <property type="match status" value="1"/>
</dbReference>
<proteinExistence type="predicted"/>
<sequence>TIPAMQRTMEEGHVTSRELVEAHLLRIARYEERVNAAIAINANALKDADQLDRERAEGHVRGLLHGIPVALKDNIHTTDMPTTGGALVFEGFVPPYEATLTTHLREAGAIILAKTVMTELANFTGRGMPGNYSALGGFGLNPYDPRRDPREGRNDGRPVMGTGGSSSGIGTAASFWAANVGTETSGSILSPANANMLVGIKPTVGRVSRWGVIPITADQDTAGPMARTVTDAAIMLGVLEGAEPDPNDAATSRCQAPPNGDYTAFLKLDGLQGARIGVPRALYYDPVAVPGSDQRRERLSEPGRKVMAEVIQILTQQGATIVDPADIPSVTDSDAENNLLANGNESSVLSYGMKRDFNAWLETLGESVPVKTLTELREWNLAHELAGTLKYGQARLDGADELDLEEDRGKYEVDRERDLRLNGEHGIDEVMMNLKLDALLFPGSSGAGISARPGYPTVIVPFAFVATDPDPPMPAGFDLKPRPFGVSFTG</sequence>